<reference evidence="1 2" key="1">
    <citation type="submission" date="2020-02" db="EMBL/GenBank/DDBJ databases">
        <authorList>
            <person name="Zheng R.K."/>
            <person name="Sun C.M."/>
        </authorList>
    </citation>
    <scope>NUCLEOTIDE SEQUENCE [LARGE SCALE GENOMIC DNA]</scope>
    <source>
        <strain evidence="2">zrk23</strain>
    </source>
</reference>
<dbReference type="EMBL" id="CP049109">
    <property type="protein sequence ID" value="QIG81563.1"/>
    <property type="molecule type" value="Genomic_DNA"/>
</dbReference>
<dbReference type="KEGG" id="spzr:G5C33_18405"/>
<gene>
    <name evidence="1" type="ORF">G5C33_18405</name>
</gene>
<dbReference type="AlphaFoldDB" id="A0A6G6YAG2"/>
<evidence type="ECO:0000313" key="1">
    <source>
        <dbReference type="EMBL" id="QIG81563.1"/>
    </source>
</evidence>
<accession>A0A6G6YAG2</accession>
<name>A0A6G6YAG2_9SPHN</name>
<organism evidence="1 2">
    <name type="scientific">Stakelama tenebrarum</name>
    <dbReference type="NCBI Taxonomy" id="2711215"/>
    <lineage>
        <taxon>Bacteria</taxon>
        <taxon>Pseudomonadati</taxon>
        <taxon>Pseudomonadota</taxon>
        <taxon>Alphaproteobacteria</taxon>
        <taxon>Sphingomonadales</taxon>
        <taxon>Sphingomonadaceae</taxon>
        <taxon>Stakelama</taxon>
    </lineage>
</organism>
<evidence type="ECO:0000313" key="2">
    <source>
        <dbReference type="Proteomes" id="UP000501568"/>
    </source>
</evidence>
<sequence length="167" mass="18314">MLQAITLLLLPALLFGDFYRSEEPLFALNEGVQPLAEGYYGNGFDSTLSFTREGDHYHLAGRAWPATVALIPIDGSPGLYLFQQSDGDHDAFYGLLRLIPDKPGFALFAADCSKPTDRHIAEVEGGLAEPYGNLVACTFDSRDGVISALTMLANKATNDDWQVYHRL</sequence>
<dbReference type="RefSeq" id="WP_165328490.1">
    <property type="nucleotide sequence ID" value="NZ_CP049109.1"/>
</dbReference>
<dbReference type="Proteomes" id="UP000501568">
    <property type="component" value="Chromosome"/>
</dbReference>
<keyword evidence="2" id="KW-1185">Reference proteome</keyword>
<proteinExistence type="predicted"/>
<protein>
    <submittedName>
        <fullName evidence="1">Uncharacterized protein</fullName>
    </submittedName>
</protein>